<evidence type="ECO:0000256" key="1">
    <source>
        <dbReference type="SAM" id="MobiDB-lite"/>
    </source>
</evidence>
<feature type="compositionally biased region" description="Pro residues" evidence="1">
    <location>
        <begin position="74"/>
        <end position="84"/>
    </location>
</feature>
<dbReference type="HOGENOM" id="CLU_428347_0_0_1"/>
<keyword evidence="2" id="KW-0472">Membrane</keyword>
<keyword evidence="4" id="KW-1185">Reference proteome</keyword>
<feature type="transmembrane region" description="Helical" evidence="2">
    <location>
        <begin position="173"/>
        <end position="193"/>
    </location>
</feature>
<evidence type="ECO:0000313" key="4">
    <source>
        <dbReference type="Proteomes" id="UP000006174"/>
    </source>
</evidence>
<keyword evidence="2" id="KW-0812">Transmembrane</keyword>
<dbReference type="EMBL" id="CAGI01000182">
    <property type="protein sequence ID" value="CCF53419.1"/>
    <property type="molecule type" value="Genomic_DNA"/>
</dbReference>
<sequence>MPIQDASKPSRRQILAEQRHKYGAYDEVRLAKLPPPKFRLQKRSIKHDTPSKSFLRSLVKRDDASADSVAPNPDGRPAPLPAAPPTSGAIPAHDHSVALPPAPDTSGAISAAPPANTLQPDTSQPDAPAAASDRTTNNDTSPASPPPSLPVVPFAPASNRSTDQRNHISHRTVATIAAVTVFFVVFVGLLWFFKRYRQKLSVHCRKESPKKRRQRSRSQRLGSCDGLRHFANRKEEKMGGGVRGESKEVLLMHPSSNSNAGPFDRAMENMLPFNQDRKHEAVRKEGSRGKEVLGVRESEGPYDRAVSNLFNPSQPKTQLSQADAAHYLSVTIPTRALHHQRSLDSIAEVQEPPSTVSTQFRNSIVRVPDEMGHFVDSTPPPPRPRTSPSTSRNSILSTVSPESTRSSKPAPKRPATARERDIEMTRSGTHLLIRDRASTGTLRRPLSSAGNSFRSALRKTRNSDGGICIETEGISDNHKRVSWATPEGEKGVFELAVPPRVRELRSHFSSSTLRTEADAQRESCVSEVSPSGSYSFEIREGVRKGAPVALSRGPSRLEIVQREEGEKKESVDGFVADLDWDLNDYTASVGEVWSTSVKKEVS</sequence>
<feature type="compositionally biased region" description="Basic residues" evidence="1">
    <location>
        <begin position="203"/>
        <end position="218"/>
    </location>
</feature>
<protein>
    <submittedName>
        <fullName evidence="3">Uncharacterized protein</fullName>
    </submittedName>
</protein>
<feature type="compositionally biased region" description="Polar residues" evidence="1">
    <location>
        <begin position="116"/>
        <end position="125"/>
    </location>
</feature>
<dbReference type="OMA" id="NHISHRT"/>
<reference evidence="3 4" key="1">
    <citation type="journal article" date="2012" name="Plant Cell">
        <title>Genome comparison of barley and maize smut fungi reveals targeted loss of RNA silencing components and species-specific presence of transposable elements.</title>
        <authorList>
            <person name="Laurie J.D."/>
            <person name="Ali S."/>
            <person name="Linning R."/>
            <person name="Mannhaupt G."/>
            <person name="Wong P."/>
            <person name="Gueldener U."/>
            <person name="Muensterkoetter M."/>
            <person name="Moore R."/>
            <person name="Kahmann R."/>
            <person name="Bakkeren G."/>
            <person name="Schirawski J."/>
        </authorList>
    </citation>
    <scope>NUCLEOTIDE SEQUENCE [LARGE SCALE GENOMIC DNA]</scope>
    <source>
        <strain evidence="4">Uh4875-4</strain>
    </source>
</reference>
<dbReference type="STRING" id="1128400.I2G2M6"/>
<dbReference type="Proteomes" id="UP000006174">
    <property type="component" value="Unassembled WGS sequence"/>
</dbReference>
<feature type="region of interest" description="Disordered" evidence="1">
    <location>
        <begin position="39"/>
        <end position="166"/>
    </location>
</feature>
<gene>
    <name evidence="3" type="ORF">UHOR_02552</name>
</gene>
<name>I2G2M6_USTHO</name>
<feature type="region of interest" description="Disordered" evidence="1">
    <location>
        <begin position="203"/>
        <end position="224"/>
    </location>
</feature>
<feature type="region of interest" description="Disordered" evidence="1">
    <location>
        <begin position="371"/>
        <end position="428"/>
    </location>
</feature>
<proteinExistence type="predicted"/>
<dbReference type="OrthoDB" id="2547656at2759"/>
<comment type="caution">
    <text evidence="3">The sequence shown here is derived from an EMBL/GenBank/DDBJ whole genome shotgun (WGS) entry which is preliminary data.</text>
</comment>
<feature type="compositionally biased region" description="Polar residues" evidence="1">
    <location>
        <begin position="393"/>
        <end position="407"/>
    </location>
</feature>
<evidence type="ECO:0000256" key="2">
    <source>
        <dbReference type="SAM" id="Phobius"/>
    </source>
</evidence>
<evidence type="ECO:0000313" key="3">
    <source>
        <dbReference type="EMBL" id="CCF53419.1"/>
    </source>
</evidence>
<dbReference type="AlphaFoldDB" id="I2G2M6"/>
<accession>I2G2M6</accession>
<keyword evidence="2" id="KW-1133">Transmembrane helix</keyword>
<dbReference type="eggNOG" id="ENOG502R25U">
    <property type="taxonomic scope" value="Eukaryota"/>
</dbReference>
<organism evidence="3 4">
    <name type="scientific">Ustilago hordei</name>
    <name type="common">Barley covered smut fungus</name>
    <dbReference type="NCBI Taxonomy" id="120017"/>
    <lineage>
        <taxon>Eukaryota</taxon>
        <taxon>Fungi</taxon>
        <taxon>Dikarya</taxon>
        <taxon>Basidiomycota</taxon>
        <taxon>Ustilaginomycotina</taxon>
        <taxon>Ustilaginomycetes</taxon>
        <taxon>Ustilaginales</taxon>
        <taxon>Ustilaginaceae</taxon>
        <taxon>Ustilago</taxon>
    </lineage>
</organism>